<protein>
    <submittedName>
        <fullName evidence="1">Uncharacterized protein</fullName>
    </submittedName>
</protein>
<dbReference type="Proteomes" id="UP000054630">
    <property type="component" value="Unassembled WGS sequence"/>
</dbReference>
<sequence length="122" mass="13608">MSRSFSPVEKSAHIRILPFGFFTVTMGAAQADLSIGVSTPMSTYRSNSFSTASCIANANGKVFETVVQLRPSAQRAPLPLYNAEGHLQTQLEIQRTRHFVYATQLHSLPSYLQRESKEFQLL</sequence>
<dbReference type="AlphaFoldDB" id="A0A0V0RCZ9"/>
<gene>
    <name evidence="1" type="ORF">T07_14716</name>
</gene>
<reference evidence="1 2" key="1">
    <citation type="submission" date="2015-01" db="EMBL/GenBank/DDBJ databases">
        <title>Evolution of Trichinella species and genotypes.</title>
        <authorList>
            <person name="Korhonen P.K."/>
            <person name="Edoardo P."/>
            <person name="Giuseppe L.R."/>
            <person name="Gasser R.B."/>
        </authorList>
    </citation>
    <scope>NUCLEOTIDE SEQUENCE [LARGE SCALE GENOMIC DNA]</scope>
    <source>
        <strain evidence="1">ISS37</strain>
    </source>
</reference>
<dbReference type="EMBL" id="JYDL01000584">
    <property type="protein sequence ID" value="KRX12256.1"/>
    <property type="molecule type" value="Genomic_DNA"/>
</dbReference>
<proteinExistence type="predicted"/>
<name>A0A0V0RCZ9_9BILA</name>
<keyword evidence="2" id="KW-1185">Reference proteome</keyword>
<comment type="caution">
    <text evidence="1">The sequence shown here is derived from an EMBL/GenBank/DDBJ whole genome shotgun (WGS) entry which is preliminary data.</text>
</comment>
<dbReference type="OrthoDB" id="5913801at2759"/>
<evidence type="ECO:0000313" key="2">
    <source>
        <dbReference type="Proteomes" id="UP000054630"/>
    </source>
</evidence>
<evidence type="ECO:0000313" key="1">
    <source>
        <dbReference type="EMBL" id="KRX12256.1"/>
    </source>
</evidence>
<organism evidence="1 2">
    <name type="scientific">Trichinella nelsoni</name>
    <dbReference type="NCBI Taxonomy" id="6336"/>
    <lineage>
        <taxon>Eukaryota</taxon>
        <taxon>Metazoa</taxon>
        <taxon>Ecdysozoa</taxon>
        <taxon>Nematoda</taxon>
        <taxon>Enoplea</taxon>
        <taxon>Dorylaimia</taxon>
        <taxon>Trichinellida</taxon>
        <taxon>Trichinellidae</taxon>
        <taxon>Trichinella</taxon>
    </lineage>
</organism>
<accession>A0A0V0RCZ9</accession>